<keyword evidence="5" id="KW-1185">Reference proteome</keyword>
<dbReference type="CDD" id="cd02440">
    <property type="entry name" value="AdoMet_MTases"/>
    <property type="match status" value="1"/>
</dbReference>
<dbReference type="SUPFAM" id="SSF53335">
    <property type="entry name" value="S-adenosyl-L-methionine-dependent methyltransferases"/>
    <property type="match status" value="1"/>
</dbReference>
<comment type="caution">
    <text evidence="4">The sequence shown here is derived from an EMBL/GenBank/DDBJ whole genome shotgun (WGS) entry which is preliminary data.</text>
</comment>
<dbReference type="STRING" id="766136.BHF68_08815"/>
<dbReference type="GO" id="GO:0008168">
    <property type="term" value="F:methyltransferase activity"/>
    <property type="evidence" value="ECO:0007669"/>
    <property type="project" value="UniProtKB-KW"/>
</dbReference>
<sequence length="252" mass="29621">MGIYREFANFYDFLMKDAPYEQWLKVLDKAIEEKPLRIADIGCGTGTLCMKLAANGHQIWGIDISDEMLTIAEEKRLQLSLPIRRRVNYLLEDMTQLQLPEPMDICYSFCDSMNYLPSIADLDVTFNKIYNNLKPGGLFIFDLLALAKMEHQLHDLKNFEVADDVICIWHNHFDKQLSELHYDVTLMTKEQKNKYLRHDEYHIQKGYTIEDVRGLLNKNGFEISMEFADFNLEKNIEEATDRYFWVVKKVSP</sequence>
<dbReference type="AlphaFoldDB" id="A0A1E5G0B4"/>
<dbReference type="Pfam" id="PF13649">
    <property type="entry name" value="Methyltransf_25"/>
    <property type="match status" value="1"/>
</dbReference>
<evidence type="ECO:0000256" key="1">
    <source>
        <dbReference type="ARBA" id="ARBA00022603"/>
    </source>
</evidence>
<feature type="domain" description="Methyltransferase" evidence="3">
    <location>
        <begin position="38"/>
        <end position="137"/>
    </location>
</feature>
<protein>
    <recommendedName>
        <fullName evidence="3">Methyltransferase domain-containing protein</fullName>
    </recommendedName>
</protein>
<gene>
    <name evidence="4" type="ORF">BHF68_08815</name>
</gene>
<proteinExistence type="predicted"/>
<evidence type="ECO:0000256" key="2">
    <source>
        <dbReference type="ARBA" id="ARBA00022679"/>
    </source>
</evidence>
<accession>A0A1E5G0B4</accession>
<dbReference type="OrthoDB" id="9811589at2"/>
<name>A0A1E5G0B4_9FIRM</name>
<dbReference type="EMBL" id="MIJE01000032">
    <property type="protein sequence ID" value="OEF96254.1"/>
    <property type="molecule type" value="Genomic_DNA"/>
</dbReference>
<dbReference type="InterPro" id="IPR041698">
    <property type="entry name" value="Methyltransf_25"/>
</dbReference>
<evidence type="ECO:0000259" key="3">
    <source>
        <dbReference type="Pfam" id="PF13649"/>
    </source>
</evidence>
<dbReference type="GO" id="GO:0032259">
    <property type="term" value="P:methylation"/>
    <property type="evidence" value="ECO:0007669"/>
    <property type="project" value="UniProtKB-KW"/>
</dbReference>
<dbReference type="PANTHER" id="PTHR43861:SF1">
    <property type="entry name" value="TRANS-ACONITATE 2-METHYLTRANSFERASE"/>
    <property type="match status" value="1"/>
</dbReference>
<dbReference type="PANTHER" id="PTHR43861">
    <property type="entry name" value="TRANS-ACONITATE 2-METHYLTRANSFERASE-RELATED"/>
    <property type="match status" value="1"/>
</dbReference>
<dbReference type="RefSeq" id="WP_069643760.1">
    <property type="nucleotide sequence ID" value="NZ_MIJE01000032.1"/>
</dbReference>
<evidence type="ECO:0000313" key="4">
    <source>
        <dbReference type="EMBL" id="OEF96254.1"/>
    </source>
</evidence>
<reference evidence="4 5" key="1">
    <citation type="submission" date="2016-09" db="EMBL/GenBank/DDBJ databases">
        <title>Draft genome sequence for the type strain of Desulfuribacillus alkaliarsenatis AHT28, an obligately anaerobic, sulfidogenic bacterium isolated from Russian soda lake sediments.</title>
        <authorList>
            <person name="Abin C.A."/>
            <person name="Hollibaugh J.T."/>
        </authorList>
    </citation>
    <scope>NUCLEOTIDE SEQUENCE [LARGE SCALE GENOMIC DNA]</scope>
    <source>
        <strain evidence="4 5">AHT28</strain>
    </source>
</reference>
<dbReference type="InterPro" id="IPR029063">
    <property type="entry name" value="SAM-dependent_MTases_sf"/>
</dbReference>
<organism evidence="4 5">
    <name type="scientific">Desulfuribacillus alkaliarsenatis</name>
    <dbReference type="NCBI Taxonomy" id="766136"/>
    <lineage>
        <taxon>Bacteria</taxon>
        <taxon>Bacillati</taxon>
        <taxon>Bacillota</taxon>
        <taxon>Desulfuribacillia</taxon>
        <taxon>Desulfuribacillales</taxon>
        <taxon>Desulfuribacillaceae</taxon>
        <taxon>Desulfuribacillus</taxon>
    </lineage>
</organism>
<keyword evidence="2" id="KW-0808">Transferase</keyword>
<dbReference type="Proteomes" id="UP000094296">
    <property type="component" value="Unassembled WGS sequence"/>
</dbReference>
<dbReference type="Gene3D" id="2.20.25.110">
    <property type="entry name" value="S-adenosyl-L-methionine-dependent methyltransferases"/>
    <property type="match status" value="1"/>
</dbReference>
<evidence type="ECO:0000313" key="5">
    <source>
        <dbReference type="Proteomes" id="UP000094296"/>
    </source>
</evidence>
<keyword evidence="1" id="KW-0489">Methyltransferase</keyword>
<dbReference type="Gene3D" id="3.40.50.150">
    <property type="entry name" value="Vaccinia Virus protein VP39"/>
    <property type="match status" value="1"/>
</dbReference>